<dbReference type="PANTHER" id="PTHR24960:SF79">
    <property type="entry name" value="PHOTOSYSTEM I IRON-SULFUR CENTER"/>
    <property type="match status" value="1"/>
</dbReference>
<feature type="region of interest" description="Disordered" evidence="6">
    <location>
        <begin position="1"/>
        <end position="24"/>
    </location>
</feature>
<dbReference type="InterPro" id="IPR017900">
    <property type="entry name" value="4Fe4S_Fe_S_CS"/>
</dbReference>
<dbReference type="PANTHER" id="PTHR24960">
    <property type="entry name" value="PHOTOSYSTEM I IRON-SULFUR CENTER-RELATED"/>
    <property type="match status" value="1"/>
</dbReference>
<evidence type="ECO:0000259" key="7">
    <source>
        <dbReference type="PROSITE" id="PS51379"/>
    </source>
</evidence>
<dbReference type="InterPro" id="IPR006311">
    <property type="entry name" value="TAT_signal"/>
</dbReference>
<evidence type="ECO:0000256" key="4">
    <source>
        <dbReference type="ARBA" id="ARBA00023004"/>
    </source>
</evidence>
<evidence type="ECO:0000313" key="9">
    <source>
        <dbReference type="Proteomes" id="UP000269591"/>
    </source>
</evidence>
<dbReference type="Pfam" id="PF00037">
    <property type="entry name" value="Fer4"/>
    <property type="match status" value="1"/>
</dbReference>
<dbReference type="SUPFAM" id="SSF46548">
    <property type="entry name" value="alpha-helical ferredoxin"/>
    <property type="match status" value="1"/>
</dbReference>
<dbReference type="PROSITE" id="PS51379">
    <property type="entry name" value="4FE4S_FER_2"/>
    <property type="match status" value="3"/>
</dbReference>
<feature type="domain" description="4Fe-4S ferredoxin-type" evidence="7">
    <location>
        <begin position="61"/>
        <end position="90"/>
    </location>
</feature>
<evidence type="ECO:0000256" key="1">
    <source>
        <dbReference type="ARBA" id="ARBA00001966"/>
    </source>
</evidence>
<dbReference type="EMBL" id="QIBX01000004">
    <property type="protein sequence ID" value="RNL40811.1"/>
    <property type="molecule type" value="Genomic_DNA"/>
</dbReference>
<dbReference type="InterPro" id="IPR050157">
    <property type="entry name" value="PSI_iron-sulfur_center"/>
</dbReference>
<protein>
    <submittedName>
        <fullName evidence="8">4Fe-4S ferredoxin</fullName>
    </submittedName>
</protein>
<dbReference type="SUPFAM" id="SSF54862">
    <property type="entry name" value="4Fe-4S ferredoxins"/>
    <property type="match status" value="1"/>
</dbReference>
<feature type="domain" description="4Fe-4S ferredoxin-type" evidence="7">
    <location>
        <begin position="175"/>
        <end position="204"/>
    </location>
</feature>
<evidence type="ECO:0000256" key="3">
    <source>
        <dbReference type="ARBA" id="ARBA00022723"/>
    </source>
</evidence>
<sequence length="220" mass="23267">MNNQNKSEPLTEGGPTERQAPSVSRRTMVEGAVAAAAVLALGGTVKAFAGETPQLRPPGGQDEGLLQGACIRCDRCRAVCPTHAIGVGYLKDGIINARTPCMDFRSGYCDMCGGEFLCIKACPTGALTSFDPHKDKIGVAVVDEDECQLYGVSAKCNAPCIDACEYEALYLDDNGRLVVDEEKCNGCGACEYVCPTSAYRSYDGTGRRGINIEMKGTSNG</sequence>
<dbReference type="Pfam" id="PF12838">
    <property type="entry name" value="Fer4_7"/>
    <property type="match status" value="1"/>
</dbReference>
<reference evidence="9" key="1">
    <citation type="submission" date="2018-05" db="EMBL/GenBank/DDBJ databases">
        <title>Genome Sequencing of selected type strains of the family Eggerthellaceae.</title>
        <authorList>
            <person name="Danylec N."/>
            <person name="Stoll D.A."/>
            <person name="Doetsch A."/>
            <person name="Huch M."/>
        </authorList>
    </citation>
    <scope>NUCLEOTIDE SEQUENCE [LARGE SCALE GENOMIC DNA]</scope>
    <source>
        <strain evidence="9">DSM 24851</strain>
    </source>
</reference>
<dbReference type="GO" id="GO:0046872">
    <property type="term" value="F:metal ion binding"/>
    <property type="evidence" value="ECO:0007669"/>
    <property type="project" value="UniProtKB-KW"/>
</dbReference>
<keyword evidence="4" id="KW-0408">Iron</keyword>
<dbReference type="Proteomes" id="UP000269591">
    <property type="component" value="Unassembled WGS sequence"/>
</dbReference>
<dbReference type="GO" id="GO:0051539">
    <property type="term" value="F:4 iron, 4 sulfur cluster binding"/>
    <property type="evidence" value="ECO:0007669"/>
    <property type="project" value="UniProtKB-KW"/>
</dbReference>
<dbReference type="PROSITE" id="PS51318">
    <property type="entry name" value="TAT"/>
    <property type="match status" value="1"/>
</dbReference>
<feature type="domain" description="4Fe-4S ferredoxin-type" evidence="7">
    <location>
        <begin position="98"/>
        <end position="133"/>
    </location>
</feature>
<organism evidence="8 9">
    <name type="scientific">Slackia equolifaciens</name>
    <dbReference type="NCBI Taxonomy" id="498718"/>
    <lineage>
        <taxon>Bacteria</taxon>
        <taxon>Bacillati</taxon>
        <taxon>Actinomycetota</taxon>
        <taxon>Coriobacteriia</taxon>
        <taxon>Eggerthellales</taxon>
        <taxon>Eggerthellaceae</taxon>
        <taxon>Slackia</taxon>
    </lineage>
</organism>
<dbReference type="AlphaFoldDB" id="A0A3N0B108"/>
<dbReference type="PROSITE" id="PS00198">
    <property type="entry name" value="4FE4S_FER_1"/>
    <property type="match status" value="2"/>
</dbReference>
<keyword evidence="2" id="KW-0004">4Fe-4S</keyword>
<accession>A0A3N0B108</accession>
<comment type="caution">
    <text evidence="8">The sequence shown here is derived from an EMBL/GenBank/DDBJ whole genome shotgun (WGS) entry which is preliminary data.</text>
</comment>
<evidence type="ECO:0000313" key="8">
    <source>
        <dbReference type="EMBL" id="RNL40811.1"/>
    </source>
</evidence>
<keyword evidence="5" id="KW-0411">Iron-sulfur</keyword>
<keyword evidence="9" id="KW-1185">Reference proteome</keyword>
<dbReference type="CDD" id="cd16373">
    <property type="entry name" value="DMSOR_beta_like"/>
    <property type="match status" value="1"/>
</dbReference>
<name>A0A3N0B108_9ACTN</name>
<proteinExistence type="predicted"/>
<evidence type="ECO:0000256" key="5">
    <source>
        <dbReference type="ARBA" id="ARBA00023014"/>
    </source>
</evidence>
<keyword evidence="3" id="KW-0479">Metal-binding</keyword>
<dbReference type="Gene3D" id="3.30.70.20">
    <property type="match status" value="2"/>
</dbReference>
<evidence type="ECO:0000256" key="2">
    <source>
        <dbReference type="ARBA" id="ARBA00022485"/>
    </source>
</evidence>
<comment type="cofactor">
    <cofactor evidence="1">
        <name>[4Fe-4S] cluster</name>
        <dbReference type="ChEBI" id="CHEBI:49883"/>
    </cofactor>
</comment>
<gene>
    <name evidence="8" type="ORF">DMP06_03825</name>
</gene>
<evidence type="ECO:0000256" key="6">
    <source>
        <dbReference type="SAM" id="MobiDB-lite"/>
    </source>
</evidence>
<dbReference type="InterPro" id="IPR017896">
    <property type="entry name" value="4Fe4S_Fe-S-bd"/>
</dbReference>